<accession>A0A8X6T474</accession>
<dbReference type="OrthoDB" id="6429248at2759"/>
<name>A0A8X6T474_NEPPI</name>
<dbReference type="SUPFAM" id="SSF56672">
    <property type="entry name" value="DNA/RNA polymerases"/>
    <property type="match status" value="1"/>
</dbReference>
<evidence type="ECO:0000313" key="1">
    <source>
        <dbReference type="EMBL" id="GFS78867.1"/>
    </source>
</evidence>
<dbReference type="InterPro" id="IPR043502">
    <property type="entry name" value="DNA/RNA_pol_sf"/>
</dbReference>
<keyword evidence="2" id="KW-1185">Reference proteome</keyword>
<dbReference type="EMBL" id="BMAW01051129">
    <property type="protein sequence ID" value="GFS78867.1"/>
    <property type="molecule type" value="Genomic_DNA"/>
</dbReference>
<proteinExistence type="predicted"/>
<gene>
    <name evidence="1" type="ORF">NPIL_325721</name>
</gene>
<organism evidence="1 2">
    <name type="scientific">Nephila pilipes</name>
    <name type="common">Giant wood spider</name>
    <name type="synonym">Nephila maculata</name>
    <dbReference type="NCBI Taxonomy" id="299642"/>
    <lineage>
        <taxon>Eukaryota</taxon>
        <taxon>Metazoa</taxon>
        <taxon>Ecdysozoa</taxon>
        <taxon>Arthropoda</taxon>
        <taxon>Chelicerata</taxon>
        <taxon>Arachnida</taxon>
        <taxon>Araneae</taxon>
        <taxon>Araneomorphae</taxon>
        <taxon>Entelegynae</taxon>
        <taxon>Araneoidea</taxon>
        <taxon>Nephilidae</taxon>
        <taxon>Nephila</taxon>
    </lineage>
</organism>
<comment type="caution">
    <text evidence="1">The sequence shown here is derived from an EMBL/GenBank/DDBJ whole genome shotgun (WGS) entry which is preliminary data.</text>
</comment>
<dbReference type="AlphaFoldDB" id="A0A8X6T474"/>
<evidence type="ECO:0000313" key="2">
    <source>
        <dbReference type="Proteomes" id="UP000887013"/>
    </source>
</evidence>
<protein>
    <submittedName>
        <fullName evidence="1">Uncharacterized protein</fullName>
    </submittedName>
</protein>
<dbReference type="Proteomes" id="UP000887013">
    <property type="component" value="Unassembled WGS sequence"/>
</dbReference>
<reference evidence="1" key="1">
    <citation type="submission" date="2020-08" db="EMBL/GenBank/DDBJ databases">
        <title>Multicomponent nature underlies the extraordinary mechanical properties of spider dragline silk.</title>
        <authorList>
            <person name="Kono N."/>
            <person name="Nakamura H."/>
            <person name="Mori M."/>
            <person name="Yoshida Y."/>
            <person name="Ohtoshi R."/>
            <person name="Malay A.D."/>
            <person name="Moran D.A.P."/>
            <person name="Tomita M."/>
            <person name="Numata K."/>
            <person name="Arakawa K."/>
        </authorList>
    </citation>
    <scope>NUCLEOTIDE SEQUENCE</scope>
</reference>
<sequence>MNTQFRTEAENEFEKNFYKLMNNAIFGETVENIRKRVDIRLCSNKEKAKRLISKPNFKDRIIFWENLAAFHMGRTSLTLNKPIAVGMSILDILRL</sequence>
<dbReference type="GO" id="GO:0071897">
    <property type="term" value="P:DNA biosynthetic process"/>
    <property type="evidence" value="ECO:0007669"/>
    <property type="project" value="UniProtKB-ARBA"/>
</dbReference>